<dbReference type="EMBL" id="FCNV02000015">
    <property type="protein sequence ID" value="SAL48191.1"/>
    <property type="molecule type" value="Genomic_DNA"/>
</dbReference>
<comment type="caution">
    <text evidence="2">The sequence shown here is derived from an EMBL/GenBank/DDBJ whole genome shotgun (WGS) entry which is preliminary data.</text>
</comment>
<gene>
    <name evidence="2" type="ORF">AWB72_05040</name>
</gene>
<feature type="domain" description="DUF1828" evidence="1">
    <location>
        <begin position="35"/>
        <end position="125"/>
    </location>
</feature>
<evidence type="ECO:0000259" key="1">
    <source>
        <dbReference type="Pfam" id="PF08861"/>
    </source>
</evidence>
<dbReference type="RefSeq" id="WP_040050434.1">
    <property type="nucleotide sequence ID" value="NZ_FCNV02000015.1"/>
</dbReference>
<dbReference type="OrthoDB" id="581553at2"/>
<proteinExistence type="predicted"/>
<dbReference type="Proteomes" id="UP000198263">
    <property type="component" value="Unassembled WGS sequence"/>
</dbReference>
<dbReference type="AlphaFoldDB" id="A0A658R419"/>
<reference evidence="2 3" key="1">
    <citation type="submission" date="2016-01" db="EMBL/GenBank/DDBJ databases">
        <authorList>
            <person name="Peeters C."/>
        </authorList>
    </citation>
    <scope>NUCLEOTIDE SEQUENCE [LARGE SCALE GENOMIC DNA]</scope>
    <source>
        <strain evidence="2">LMG 29315</strain>
    </source>
</reference>
<dbReference type="Pfam" id="PF08861">
    <property type="entry name" value="DUF1828"/>
    <property type="match status" value="1"/>
</dbReference>
<evidence type="ECO:0000313" key="2">
    <source>
        <dbReference type="EMBL" id="SAL48191.1"/>
    </source>
</evidence>
<keyword evidence="3" id="KW-1185">Reference proteome</keyword>
<evidence type="ECO:0000313" key="3">
    <source>
        <dbReference type="Proteomes" id="UP000198263"/>
    </source>
</evidence>
<protein>
    <recommendedName>
        <fullName evidence="1">DUF1828 domain-containing protein</fullName>
    </recommendedName>
</protein>
<sequence>MSRDTSDAIKRLLCESWCSELDVAEDGDALRLSMPLLEPDGDYVTVWLRQAMGGWRIEDAGTTLMRISYDSDSGSFLRGPRRVLLDKTLAAYGARLADDGQIVAESDEQFLGMSLLRFGQALLRVNDLKSSTRSRVASTFFDDLNARLMQIVGADNVVPKYHAPEVPDAADYPIDFFLRGSRTPLFVFGVPNQERARTATIVLQHIDQYIPHYDSIIVFQDASVIPSIDLRRLMNAANDMVDSLDAKASLAKKIQHRMRAA</sequence>
<dbReference type="InterPro" id="IPR014960">
    <property type="entry name" value="DUF1828"/>
</dbReference>
<organism evidence="2 3">
    <name type="scientific">Caballeronia concitans</name>
    <dbReference type="NCBI Taxonomy" id="1777133"/>
    <lineage>
        <taxon>Bacteria</taxon>
        <taxon>Pseudomonadati</taxon>
        <taxon>Pseudomonadota</taxon>
        <taxon>Betaproteobacteria</taxon>
        <taxon>Burkholderiales</taxon>
        <taxon>Burkholderiaceae</taxon>
        <taxon>Caballeronia</taxon>
    </lineage>
</organism>
<name>A0A658R419_9BURK</name>
<accession>A0A658R419</accession>